<proteinExistence type="predicted"/>
<comment type="caution">
    <text evidence="2">The sequence shown here is derived from an EMBL/GenBank/DDBJ whole genome shotgun (WGS) entry which is preliminary data.</text>
</comment>
<dbReference type="Proteomes" id="UP000019250">
    <property type="component" value="Unassembled WGS sequence"/>
</dbReference>
<accession>W7DUZ5</accession>
<organism evidence="2 3">
    <name type="scientific">Commensalibacter papalotli</name>
    <name type="common">ex Servin-Garciduenas et al. 2014</name>
    <dbReference type="NCBI Taxonomy" id="1208583"/>
    <lineage>
        <taxon>Bacteria</taxon>
        <taxon>Pseudomonadati</taxon>
        <taxon>Pseudomonadota</taxon>
        <taxon>Alphaproteobacteria</taxon>
        <taxon>Acetobacterales</taxon>
        <taxon>Acetobacteraceae</taxon>
    </lineage>
</organism>
<dbReference type="Pfam" id="PF10543">
    <property type="entry name" value="ORF6N"/>
    <property type="match status" value="1"/>
</dbReference>
<dbReference type="PATRIC" id="fig|1208583.4.peg.751"/>
<feature type="domain" description="KilA-N DNA-binding" evidence="1">
    <location>
        <begin position="18"/>
        <end position="100"/>
    </location>
</feature>
<dbReference type="STRING" id="1208583.COMX_03715"/>
<name>W7DUZ5_9PROT</name>
<dbReference type="EMBL" id="ATSX01000001">
    <property type="protein sequence ID" value="EUK18825.1"/>
    <property type="molecule type" value="Genomic_DNA"/>
</dbReference>
<dbReference type="AlphaFoldDB" id="W7DUZ5"/>
<evidence type="ECO:0000259" key="1">
    <source>
        <dbReference type="Pfam" id="PF10543"/>
    </source>
</evidence>
<sequence length="267" mass="30886">MSNINSIKIVNVGEISLPITEYKKQRVITLNMMDEVHQRVDGTARRNFNKNKSRLIAGEDYFDIRQANEIRTLGFARNDGSVPEKIILLTETGYLMLVKSFTDELAWKVQRELVSHYFRVQQEAMVTSSNQLGGIVKGIVNKSLLPIKEQFETQIKALCEEIRFLKSSYDPSGAFVTDYKPIVEFLKDMKIPQKGRRRLVYKCTHRCRRYLLSVGKGNLVRPSRETGRWLYHVDGVNEWLKYEGHAVIAFHMDKLIGQGRLQLVSQF</sequence>
<protein>
    <recommendedName>
        <fullName evidence="1">KilA-N DNA-binding domain-containing protein</fullName>
    </recommendedName>
</protein>
<evidence type="ECO:0000313" key="3">
    <source>
        <dbReference type="Proteomes" id="UP000019250"/>
    </source>
</evidence>
<dbReference type="eggNOG" id="ENOG503357C">
    <property type="taxonomic scope" value="Bacteria"/>
</dbReference>
<reference evidence="2 3" key="1">
    <citation type="journal article" date="2014" name="Genome Announc.">
        <title>Draft Genome Sequence of Commensalibacter papalotli MX01, a Symbiont Identified from the Guts of Overwintering Monarch Butterflies.</title>
        <authorList>
            <person name="Servin-Garciduenas L.E."/>
            <person name="Sanchez-Quinto A."/>
            <person name="Martinez-Romero E."/>
        </authorList>
    </citation>
    <scope>NUCLEOTIDE SEQUENCE [LARGE SCALE GENOMIC DNA]</scope>
    <source>
        <strain evidence="3">MX-MONARCH01</strain>
    </source>
</reference>
<dbReference type="InterPro" id="IPR018873">
    <property type="entry name" value="KilA-N_DNA-bd_domain"/>
</dbReference>
<gene>
    <name evidence="2" type="ORF">COMX_03715</name>
</gene>
<evidence type="ECO:0000313" key="2">
    <source>
        <dbReference type="EMBL" id="EUK18825.1"/>
    </source>
</evidence>
<keyword evidence="3" id="KW-1185">Reference proteome</keyword>